<evidence type="ECO:0000313" key="2">
    <source>
        <dbReference type="Proteomes" id="UP001576780"/>
    </source>
</evidence>
<comment type="caution">
    <text evidence="1">The sequence shown here is derived from an EMBL/GenBank/DDBJ whole genome shotgun (WGS) entry which is preliminary data.</text>
</comment>
<dbReference type="RefSeq" id="WP_413275957.1">
    <property type="nucleotide sequence ID" value="NZ_JBHFNT010000035.1"/>
</dbReference>
<protein>
    <submittedName>
        <fullName evidence="1">Uncharacterized protein</fullName>
    </submittedName>
</protein>
<name>A0ABV4WEU4_9CYAN</name>
<accession>A0ABV4WEU4</accession>
<reference evidence="1 2" key="1">
    <citation type="submission" date="2024-09" db="EMBL/GenBank/DDBJ databases">
        <title>Floridaenema gen nov. (Aerosakkonemataceae, Aerosakkonematales ord. nov., Cyanobacteria) from benthic tropical and subtropical fresh waters, with the description of four new species.</title>
        <authorList>
            <person name="Moretto J.A."/>
            <person name="Berthold D.E."/>
            <person name="Lefler F.W."/>
            <person name="Huang I.-S."/>
            <person name="Laughinghouse H. IV."/>
        </authorList>
    </citation>
    <scope>NUCLEOTIDE SEQUENCE [LARGE SCALE GENOMIC DNA]</scope>
    <source>
        <strain evidence="1 2">BLCC-F167</strain>
    </source>
</reference>
<evidence type="ECO:0000313" key="1">
    <source>
        <dbReference type="EMBL" id="MFB2833501.1"/>
    </source>
</evidence>
<keyword evidence="2" id="KW-1185">Reference proteome</keyword>
<dbReference type="Proteomes" id="UP001576780">
    <property type="component" value="Unassembled WGS sequence"/>
</dbReference>
<gene>
    <name evidence="1" type="ORF">ACE1CA_03110</name>
</gene>
<organism evidence="1 2">
    <name type="scientific">Floridaenema evergladense BLCC-F167</name>
    <dbReference type="NCBI Taxonomy" id="3153639"/>
    <lineage>
        <taxon>Bacteria</taxon>
        <taxon>Bacillati</taxon>
        <taxon>Cyanobacteriota</taxon>
        <taxon>Cyanophyceae</taxon>
        <taxon>Oscillatoriophycideae</taxon>
        <taxon>Aerosakkonematales</taxon>
        <taxon>Aerosakkonemataceae</taxon>
        <taxon>Floridanema</taxon>
        <taxon>Floridanema evergladense</taxon>
    </lineage>
</organism>
<sequence length="207" mass="23768">MNGKLIISLGLSIIALNVCSWQVFAQSYSERYPTNAELMRLREKLRGQIRTRENENEFKDSRISADKQRYNSFVSAWAKVDRIVAPFLGYWSGYEESLLVYPGNSKGRVCIIYEGLGENELFFGNVIDGEIRTNRKEVIIKQGNYLGVASVRNNQPDIFVTPPYMNPRIPLTMSEFMNRARMNRPDIPPMVQKFKTSGCRDGLPSQR</sequence>
<proteinExistence type="predicted"/>
<dbReference type="EMBL" id="JBHFNT010000035">
    <property type="protein sequence ID" value="MFB2833501.1"/>
    <property type="molecule type" value="Genomic_DNA"/>
</dbReference>